<feature type="region of interest" description="Disordered" evidence="2">
    <location>
        <begin position="67"/>
        <end position="114"/>
    </location>
</feature>
<feature type="region of interest" description="Disordered" evidence="2">
    <location>
        <begin position="129"/>
        <end position="173"/>
    </location>
</feature>
<feature type="coiled-coil region" evidence="1">
    <location>
        <begin position="599"/>
        <end position="696"/>
    </location>
</feature>
<protein>
    <submittedName>
        <fullName evidence="3">Uncharacterized protein</fullName>
    </submittedName>
</protein>
<feature type="compositionally biased region" description="Polar residues" evidence="2">
    <location>
        <begin position="843"/>
        <end position="852"/>
    </location>
</feature>
<evidence type="ECO:0000256" key="1">
    <source>
        <dbReference type="SAM" id="Coils"/>
    </source>
</evidence>
<reference evidence="3" key="1">
    <citation type="submission" date="2019-03" db="EMBL/GenBank/DDBJ databases">
        <title>Long read genome sequence of the mycoparasitic Pythium oligandrum ATCC 38472 isolated from sugarbeet rhizosphere.</title>
        <authorList>
            <person name="Gaulin E."/>
        </authorList>
    </citation>
    <scope>NUCLEOTIDE SEQUENCE</scope>
    <source>
        <strain evidence="3">ATCC 38472_TT</strain>
    </source>
</reference>
<keyword evidence="1" id="KW-0175">Coiled coil</keyword>
<keyword evidence="4" id="KW-1185">Reference proteome</keyword>
<feature type="region of interest" description="Disordered" evidence="2">
    <location>
        <begin position="829"/>
        <end position="852"/>
    </location>
</feature>
<feature type="compositionally biased region" description="Basic and acidic residues" evidence="2">
    <location>
        <begin position="202"/>
        <end position="212"/>
    </location>
</feature>
<feature type="coiled-coil region" evidence="1">
    <location>
        <begin position="329"/>
        <end position="444"/>
    </location>
</feature>
<feature type="region of interest" description="Disordered" evidence="2">
    <location>
        <begin position="185"/>
        <end position="212"/>
    </location>
</feature>
<comment type="caution">
    <text evidence="3">The sequence shown here is derived from an EMBL/GenBank/DDBJ whole genome shotgun (WGS) entry which is preliminary data.</text>
</comment>
<proteinExistence type="predicted"/>
<evidence type="ECO:0000313" key="3">
    <source>
        <dbReference type="EMBL" id="TMW62188.1"/>
    </source>
</evidence>
<dbReference type="Proteomes" id="UP000794436">
    <property type="component" value="Unassembled WGS sequence"/>
</dbReference>
<gene>
    <name evidence="3" type="ORF">Poli38472_009681</name>
</gene>
<dbReference type="PANTHER" id="PTHR45615">
    <property type="entry name" value="MYOSIN HEAVY CHAIN, NON-MUSCLE"/>
    <property type="match status" value="1"/>
</dbReference>
<organism evidence="3 4">
    <name type="scientific">Pythium oligandrum</name>
    <name type="common">Mycoparasitic fungus</name>
    <dbReference type="NCBI Taxonomy" id="41045"/>
    <lineage>
        <taxon>Eukaryota</taxon>
        <taxon>Sar</taxon>
        <taxon>Stramenopiles</taxon>
        <taxon>Oomycota</taxon>
        <taxon>Peronosporomycetes</taxon>
        <taxon>Pythiales</taxon>
        <taxon>Pythiaceae</taxon>
        <taxon>Pythium</taxon>
    </lineage>
</organism>
<evidence type="ECO:0000313" key="4">
    <source>
        <dbReference type="Proteomes" id="UP000794436"/>
    </source>
</evidence>
<dbReference type="EMBL" id="SPLM01000074">
    <property type="protein sequence ID" value="TMW62188.1"/>
    <property type="molecule type" value="Genomic_DNA"/>
</dbReference>
<feature type="compositionally biased region" description="Polar residues" evidence="2">
    <location>
        <begin position="712"/>
        <end position="723"/>
    </location>
</feature>
<name>A0A8K1FKZ3_PYTOL</name>
<feature type="region of interest" description="Disordered" evidence="2">
    <location>
        <begin position="712"/>
        <end position="736"/>
    </location>
</feature>
<accession>A0A8K1FKZ3</accession>
<dbReference type="PANTHER" id="PTHR45615:SF63">
    <property type="entry name" value="CHROMOSOME UNDETERMINED SCAFFOLD_10, WHOLE GENOME SHOTGUN SEQUENCE"/>
    <property type="match status" value="1"/>
</dbReference>
<feature type="compositionally biased region" description="Low complexity" evidence="2">
    <location>
        <begin position="75"/>
        <end position="88"/>
    </location>
</feature>
<evidence type="ECO:0000256" key="2">
    <source>
        <dbReference type="SAM" id="MobiDB-lite"/>
    </source>
</evidence>
<dbReference type="AlphaFoldDB" id="A0A8K1FKZ3"/>
<sequence>MVAVAAMLPPTAMDALTPSKNQSEHEDLYRFICALNDACEADCNVLRDVKLVDSLEDHAKQIMRARKQRNKLNTSSSSTVSCSRSISSPMYTAKNNGPLKVSKRRKLASAEKAASPDRYAMPRFFTVADSKDRSSSDEDDEEFELQKAQRKTSLSDSCGPAKPSNTKSIKRNVFLKHQNPELSLSTKIVYPHNSPSRSRSSSRYEEYSRAEPTEVADLTASIASTVSSSSNAHFSDVEEISMSPITARYRLNESDDSMMKVDELSELSPRGGRKYSTYSEMSEDAASVMGVTPDFVASAPMTPMTKKMAMGLDALSLLEKEPRDETEFLQELQSQVDELIMENGKILAENARLNELHQMTSCDAEALAAQKRHVAELLEQHNLRVQEFERKLEESEKRAETQESCRRAAEVAFQAELDAKSTVLENLQKVVVAKDEEIAQLTRRVEDITALFAAKIGCPSSRPSSRHSSPKKVVPGESAALVCMDDVPPLEPVNEDVDIFMNIRESSDLKDLELKKMRETILEKDREICHLYMHLSTKKKLIEEITRKFVQYMEEASAANMSQPSGETEAMGLPVPVGGVRFDLDMFLFKNVVEKQRRMEELSAALGVVDREVEKLESRIAMKERENNQLKENHESLSRSLQTVNAQVCRIQTENARLEESVREKQARIKSLVTSLEEKERQILHLDEQVEQRQTQLEVLLSERTTVSRTSRIPGKTLQSKSTPIKGRPSTASSARSSVISFSTDYEGDEMRRSFIGSAYCKTSFMNAGAGIDEEVESQPRTSVGWGVDSQSRGSSLWDSHVKDMRVSTVSEGESGFMRESSVVGNRGRLFSGETFDDDDQSNRASYSSSVMTEGEEILRQLEMIKQSA</sequence>
<dbReference type="SUPFAM" id="SSF57997">
    <property type="entry name" value="Tropomyosin"/>
    <property type="match status" value="1"/>
</dbReference>
<dbReference type="OrthoDB" id="168212at2759"/>